<reference evidence="1" key="1">
    <citation type="submission" date="2019-12" db="EMBL/GenBank/DDBJ databases">
        <title>Genome sequencing and annotation of Brassica cretica.</title>
        <authorList>
            <person name="Studholme D.J."/>
            <person name="Sarris P."/>
        </authorList>
    </citation>
    <scope>NUCLEOTIDE SEQUENCE</scope>
    <source>
        <strain evidence="1">PFS-109/04</strain>
        <tissue evidence="1">Leaf</tissue>
    </source>
</reference>
<comment type="caution">
    <text evidence="1">The sequence shown here is derived from an EMBL/GenBank/DDBJ whole genome shotgun (WGS) entry which is preliminary data.</text>
</comment>
<dbReference type="EMBL" id="QGKX02001521">
    <property type="protein sequence ID" value="KAF3507520.1"/>
    <property type="molecule type" value="Genomic_DNA"/>
</dbReference>
<organism evidence="1 2">
    <name type="scientific">Brassica cretica</name>
    <name type="common">Mustard</name>
    <dbReference type="NCBI Taxonomy" id="69181"/>
    <lineage>
        <taxon>Eukaryota</taxon>
        <taxon>Viridiplantae</taxon>
        <taxon>Streptophyta</taxon>
        <taxon>Embryophyta</taxon>
        <taxon>Tracheophyta</taxon>
        <taxon>Spermatophyta</taxon>
        <taxon>Magnoliopsida</taxon>
        <taxon>eudicotyledons</taxon>
        <taxon>Gunneridae</taxon>
        <taxon>Pentapetalae</taxon>
        <taxon>rosids</taxon>
        <taxon>malvids</taxon>
        <taxon>Brassicales</taxon>
        <taxon>Brassicaceae</taxon>
        <taxon>Brassiceae</taxon>
        <taxon>Brassica</taxon>
    </lineage>
</organism>
<accession>A0A8S9NXV4</accession>
<evidence type="ECO:0000313" key="2">
    <source>
        <dbReference type="Proteomes" id="UP000712600"/>
    </source>
</evidence>
<protein>
    <submittedName>
        <fullName evidence="1">Uncharacterized protein</fullName>
    </submittedName>
</protein>
<proteinExistence type="predicted"/>
<dbReference type="AlphaFoldDB" id="A0A8S9NXV4"/>
<evidence type="ECO:0000313" key="1">
    <source>
        <dbReference type="EMBL" id="KAF3507520.1"/>
    </source>
</evidence>
<name>A0A8S9NXV4_BRACR</name>
<sequence>MTQTTEGAFALIKNMASSSANKNPEADCSTKVNSVDTSKIDELSAKVDQLIMINQNHVFIIEESSLEQSAKDTASDTDKPAEDQQEVSYVNGKGWQFNNYHSNPNVRKNPHLFNHNNGSENPADKTHNTGYQKFYPQIFLGQTFVLNNSGNQHQNLKP</sequence>
<gene>
    <name evidence="1" type="ORF">F2Q69_00002509</name>
</gene>
<dbReference type="Proteomes" id="UP000712600">
    <property type="component" value="Unassembled WGS sequence"/>
</dbReference>